<organism evidence="1 2">
    <name type="scientific">Caloramator mitchellensis</name>
    <dbReference type="NCBI Taxonomy" id="908809"/>
    <lineage>
        <taxon>Bacteria</taxon>
        <taxon>Bacillati</taxon>
        <taxon>Bacillota</taxon>
        <taxon>Clostridia</taxon>
        <taxon>Eubacteriales</taxon>
        <taxon>Clostridiaceae</taxon>
        <taxon>Caloramator</taxon>
    </lineage>
</organism>
<evidence type="ECO:0000313" key="1">
    <source>
        <dbReference type="EMBL" id="KRQ86713.1"/>
    </source>
</evidence>
<evidence type="ECO:0000313" key="2">
    <source>
        <dbReference type="Proteomes" id="UP000052015"/>
    </source>
</evidence>
<gene>
    <name evidence="1" type="ORF">ABG79_01465</name>
</gene>
<sequence length="49" mass="6071">MTKGSEPKVISIRWLRFRKKLQEIVNFFTRKNNKKEERNKNHQTFHDVI</sequence>
<protein>
    <submittedName>
        <fullName evidence="1">Uncharacterized protein</fullName>
    </submittedName>
</protein>
<dbReference type="EMBL" id="LKHP01000007">
    <property type="protein sequence ID" value="KRQ86713.1"/>
    <property type="molecule type" value="Genomic_DNA"/>
</dbReference>
<comment type="caution">
    <text evidence="1">The sequence shown here is derived from an EMBL/GenBank/DDBJ whole genome shotgun (WGS) entry which is preliminary data.</text>
</comment>
<reference evidence="1 2" key="1">
    <citation type="submission" date="2015-09" db="EMBL/GenBank/DDBJ databases">
        <title>Draft genome sequence of a Caloramator mitchellensis, a moderate thermophile from the Great Artesian Basin of Australia.</title>
        <authorList>
            <person name="Patel B.K."/>
        </authorList>
    </citation>
    <scope>NUCLEOTIDE SEQUENCE [LARGE SCALE GENOMIC DNA]</scope>
    <source>
        <strain evidence="1 2">VF08</strain>
    </source>
</reference>
<name>A0A0R3JT69_CALMK</name>
<dbReference type="AlphaFoldDB" id="A0A0R3JT69"/>
<accession>A0A0R3JT69</accession>
<proteinExistence type="predicted"/>
<dbReference type="Proteomes" id="UP000052015">
    <property type="component" value="Unassembled WGS sequence"/>
</dbReference>
<dbReference type="STRING" id="908809.ABG79_01465"/>
<dbReference type="RefSeq" id="WP_160318229.1">
    <property type="nucleotide sequence ID" value="NZ_LKHP01000007.1"/>
</dbReference>
<keyword evidence="2" id="KW-1185">Reference proteome</keyword>